<dbReference type="AlphaFoldDB" id="A0A0F9H6Z1"/>
<proteinExistence type="predicted"/>
<accession>A0A0F9H6Z1</accession>
<gene>
    <name evidence="1" type="ORF">LCGC14_1740320</name>
</gene>
<sequence>MIIVKKLLDLQRLYDIVMMRIFQDIRRGITDKTKHYDLLDEVHKEGLKVYKKYLEEK</sequence>
<name>A0A0F9H6Z1_9ZZZZ</name>
<evidence type="ECO:0000313" key="1">
    <source>
        <dbReference type="EMBL" id="KKM06795.1"/>
    </source>
</evidence>
<reference evidence="1" key="1">
    <citation type="journal article" date="2015" name="Nature">
        <title>Complex archaea that bridge the gap between prokaryotes and eukaryotes.</title>
        <authorList>
            <person name="Spang A."/>
            <person name="Saw J.H."/>
            <person name="Jorgensen S.L."/>
            <person name="Zaremba-Niedzwiedzka K."/>
            <person name="Martijn J."/>
            <person name="Lind A.E."/>
            <person name="van Eijk R."/>
            <person name="Schleper C."/>
            <person name="Guy L."/>
            <person name="Ettema T.J."/>
        </authorList>
    </citation>
    <scope>NUCLEOTIDE SEQUENCE</scope>
</reference>
<protein>
    <submittedName>
        <fullName evidence="1">Uncharacterized protein</fullName>
    </submittedName>
</protein>
<organism evidence="1">
    <name type="scientific">marine sediment metagenome</name>
    <dbReference type="NCBI Taxonomy" id="412755"/>
    <lineage>
        <taxon>unclassified sequences</taxon>
        <taxon>metagenomes</taxon>
        <taxon>ecological metagenomes</taxon>
    </lineage>
</organism>
<dbReference type="EMBL" id="LAZR01015911">
    <property type="protein sequence ID" value="KKM06795.1"/>
    <property type="molecule type" value="Genomic_DNA"/>
</dbReference>
<comment type="caution">
    <text evidence="1">The sequence shown here is derived from an EMBL/GenBank/DDBJ whole genome shotgun (WGS) entry which is preliminary data.</text>
</comment>